<name>A0ABT4FFD6_9BACL</name>
<evidence type="ECO:0000313" key="2">
    <source>
        <dbReference type="Proteomes" id="UP001527202"/>
    </source>
</evidence>
<protein>
    <submittedName>
        <fullName evidence="1">Uncharacterized protein</fullName>
    </submittedName>
</protein>
<accession>A0ABT4FFD6</accession>
<gene>
    <name evidence="1" type="ORF">M5X16_15820</name>
</gene>
<reference evidence="1 2" key="1">
    <citation type="submission" date="2022-05" db="EMBL/GenBank/DDBJ databases">
        <title>Genome Sequencing of Bee-Associated Microbes.</title>
        <authorList>
            <person name="Dunlap C."/>
        </authorList>
    </citation>
    <scope>NUCLEOTIDE SEQUENCE [LARGE SCALE GENOMIC DNA]</scope>
    <source>
        <strain evidence="1 2">NRRL B-23120</strain>
    </source>
</reference>
<dbReference type="RefSeq" id="WP_268630190.1">
    <property type="nucleotide sequence ID" value="NZ_JAMDMJ010000018.1"/>
</dbReference>
<dbReference type="Proteomes" id="UP001527202">
    <property type="component" value="Unassembled WGS sequence"/>
</dbReference>
<keyword evidence="2" id="KW-1185">Reference proteome</keyword>
<proteinExistence type="predicted"/>
<comment type="caution">
    <text evidence="1">The sequence shown here is derived from an EMBL/GenBank/DDBJ whole genome shotgun (WGS) entry which is preliminary data.</text>
</comment>
<sequence>MWNTYQTSLEGMFAKLRTLSRILSLYLAVRLMDRLKHSGFYKLKFFITPEEFESVLKLFEPKHAQFYLTNHARTKHDQHEVVEAYQTFYRYFAAQEKPNYYPFFVYSISFSAGNESSGFFVKNEGIRYPYHGQWAEDELPYVMLSLPKGLQINLEDEKGKYYVYEDIREHQPLTYAFFDELASYTKKITKPLRFSAYAADALQEQKPPVRISQNAANELADSWIFKKYELVMKGKQ</sequence>
<evidence type="ECO:0000313" key="1">
    <source>
        <dbReference type="EMBL" id="MCY9597228.1"/>
    </source>
</evidence>
<dbReference type="EMBL" id="JAMDMJ010000018">
    <property type="protein sequence ID" value="MCY9597228.1"/>
    <property type="molecule type" value="Genomic_DNA"/>
</dbReference>
<organism evidence="1 2">
    <name type="scientific">Paenibacillus chitinolyticus</name>
    <dbReference type="NCBI Taxonomy" id="79263"/>
    <lineage>
        <taxon>Bacteria</taxon>
        <taxon>Bacillati</taxon>
        <taxon>Bacillota</taxon>
        <taxon>Bacilli</taxon>
        <taxon>Bacillales</taxon>
        <taxon>Paenibacillaceae</taxon>
        <taxon>Paenibacillus</taxon>
    </lineage>
</organism>